<dbReference type="Pfam" id="PF13717">
    <property type="entry name" value="Zn_ribbon_4"/>
    <property type="match status" value="1"/>
</dbReference>
<protein>
    <recommendedName>
        <fullName evidence="2">Zinc finger/thioredoxin putative domain-containing protein</fullName>
    </recommendedName>
</protein>
<dbReference type="EMBL" id="UINC01006050">
    <property type="protein sequence ID" value="SVA25163.1"/>
    <property type="molecule type" value="Genomic_DNA"/>
</dbReference>
<organism evidence="3">
    <name type="scientific">marine metagenome</name>
    <dbReference type="NCBI Taxonomy" id="408172"/>
    <lineage>
        <taxon>unclassified sequences</taxon>
        <taxon>metagenomes</taxon>
        <taxon>ecological metagenomes</taxon>
    </lineage>
</organism>
<keyword evidence="1" id="KW-1133">Transmembrane helix</keyword>
<name>A0A381UET3_9ZZZZ</name>
<evidence type="ECO:0000256" key="1">
    <source>
        <dbReference type="SAM" id="Phobius"/>
    </source>
</evidence>
<sequence length="141" mass="15745">MLIACTSCNSKYLVNSADLKPEGRTVQCANCGHQWYQGSSVEEEVLPSSIPSSSITNNASENNTSVPSSNLPSTYVKEQEKSIVNSILVVVFLFAIICGFWLFQKLEINSLVLVKFYVEEFYFNLKLIFADLALIIHNILN</sequence>
<feature type="domain" description="Zinc finger/thioredoxin putative" evidence="2">
    <location>
        <begin position="1"/>
        <end position="35"/>
    </location>
</feature>
<feature type="transmembrane region" description="Helical" evidence="1">
    <location>
        <begin position="123"/>
        <end position="140"/>
    </location>
</feature>
<dbReference type="AlphaFoldDB" id="A0A381UET3"/>
<feature type="transmembrane region" description="Helical" evidence="1">
    <location>
        <begin position="83"/>
        <end position="103"/>
    </location>
</feature>
<dbReference type="NCBIfam" id="TIGR02098">
    <property type="entry name" value="MJ0042_CXXC"/>
    <property type="match status" value="1"/>
</dbReference>
<keyword evidence="1" id="KW-0812">Transmembrane</keyword>
<accession>A0A381UET3</accession>
<proteinExistence type="predicted"/>
<dbReference type="InterPro" id="IPR011723">
    <property type="entry name" value="Znf/thioredoxin_put"/>
</dbReference>
<gene>
    <name evidence="3" type="ORF">METZ01_LOCUS78017</name>
</gene>
<keyword evidence="1" id="KW-0472">Membrane</keyword>
<evidence type="ECO:0000259" key="2">
    <source>
        <dbReference type="Pfam" id="PF13717"/>
    </source>
</evidence>
<reference evidence="3" key="1">
    <citation type="submission" date="2018-05" db="EMBL/GenBank/DDBJ databases">
        <authorList>
            <person name="Lanie J.A."/>
            <person name="Ng W.-L."/>
            <person name="Kazmierczak K.M."/>
            <person name="Andrzejewski T.M."/>
            <person name="Davidsen T.M."/>
            <person name="Wayne K.J."/>
            <person name="Tettelin H."/>
            <person name="Glass J.I."/>
            <person name="Rusch D."/>
            <person name="Podicherti R."/>
            <person name="Tsui H.-C.T."/>
            <person name="Winkler M.E."/>
        </authorList>
    </citation>
    <scope>NUCLEOTIDE SEQUENCE</scope>
</reference>
<evidence type="ECO:0000313" key="3">
    <source>
        <dbReference type="EMBL" id="SVA25163.1"/>
    </source>
</evidence>